<accession>A0A4C1YW98</accession>
<protein>
    <recommendedName>
        <fullName evidence="3">Histone-lysine N-methyltransferase SETMAR</fullName>
    </recommendedName>
</protein>
<organism evidence="1 2">
    <name type="scientific">Eumeta variegata</name>
    <name type="common">Bagworm moth</name>
    <name type="synonym">Eumeta japonica</name>
    <dbReference type="NCBI Taxonomy" id="151549"/>
    <lineage>
        <taxon>Eukaryota</taxon>
        <taxon>Metazoa</taxon>
        <taxon>Ecdysozoa</taxon>
        <taxon>Arthropoda</taxon>
        <taxon>Hexapoda</taxon>
        <taxon>Insecta</taxon>
        <taxon>Pterygota</taxon>
        <taxon>Neoptera</taxon>
        <taxon>Endopterygota</taxon>
        <taxon>Lepidoptera</taxon>
        <taxon>Glossata</taxon>
        <taxon>Ditrysia</taxon>
        <taxon>Tineoidea</taxon>
        <taxon>Psychidae</taxon>
        <taxon>Oiketicinae</taxon>
        <taxon>Eumeta</taxon>
    </lineage>
</organism>
<dbReference type="AlphaFoldDB" id="A0A4C1YW98"/>
<name>A0A4C1YW98_EUMVA</name>
<evidence type="ECO:0008006" key="3">
    <source>
        <dbReference type="Google" id="ProtNLM"/>
    </source>
</evidence>
<keyword evidence="2" id="KW-1185">Reference proteome</keyword>
<dbReference type="Proteomes" id="UP000299102">
    <property type="component" value="Unassembled WGS sequence"/>
</dbReference>
<evidence type="ECO:0000313" key="2">
    <source>
        <dbReference type="Proteomes" id="UP000299102"/>
    </source>
</evidence>
<gene>
    <name evidence="1" type="ORF">EVAR_44632_1</name>
</gene>
<dbReference type="OrthoDB" id="429597at2759"/>
<dbReference type="EMBL" id="BGZK01001460">
    <property type="protein sequence ID" value="GBP80398.1"/>
    <property type="molecule type" value="Genomic_DNA"/>
</dbReference>
<comment type="caution">
    <text evidence="1">The sequence shown here is derived from an EMBL/GenBank/DDBJ whole genome shotgun (WGS) entry which is preliminary data.</text>
</comment>
<evidence type="ECO:0000313" key="1">
    <source>
        <dbReference type="EMBL" id="GBP80398.1"/>
    </source>
</evidence>
<sequence>MKFRFSRPVTNKIATILVKLEQDRHISSYDIAEELKIDHKTVLIQLKKNLDSIPGFHTHSPKVKLIPYDKNVRKDHAHKASKLHRLYRRVPYLKRKKRNPYRITLLSVCPSVRPSVKTLFLRNGDRIPIKHKSRERHHTRRDFCVKSLDTEFGAVVKGMKQSGSSPTAARGARGPAVNRLGLTTDIAEWEIALRVHITNDSPQTDEHADDDGTWRVIAPRVLKEDCGVRGYERLSTLLMEVVHHPRPHEVVISASTVSCRSVESLGIHPKNGSIPHTHVGRRHPRRYFVDRPQSYCCS</sequence>
<proteinExistence type="predicted"/>
<reference evidence="1 2" key="1">
    <citation type="journal article" date="2019" name="Commun. Biol.">
        <title>The bagworm genome reveals a unique fibroin gene that provides high tensile strength.</title>
        <authorList>
            <person name="Kono N."/>
            <person name="Nakamura H."/>
            <person name="Ohtoshi R."/>
            <person name="Tomita M."/>
            <person name="Numata K."/>
            <person name="Arakawa K."/>
        </authorList>
    </citation>
    <scope>NUCLEOTIDE SEQUENCE [LARGE SCALE GENOMIC DNA]</scope>
</reference>